<dbReference type="Gene3D" id="3.60.15.10">
    <property type="entry name" value="Ribonuclease Z/Hydroxyacylglutathione hydrolase-like"/>
    <property type="match status" value="1"/>
</dbReference>
<dbReference type="GO" id="GO:0042781">
    <property type="term" value="F:3'-tRNA processing endoribonuclease activity"/>
    <property type="evidence" value="ECO:0007669"/>
    <property type="project" value="TreeGrafter"/>
</dbReference>
<dbReference type="SUPFAM" id="SSF56281">
    <property type="entry name" value="Metallo-hydrolase/oxidoreductase"/>
    <property type="match status" value="1"/>
</dbReference>
<keyword evidence="2" id="KW-0378">Hydrolase</keyword>
<dbReference type="GeneID" id="70683872"/>
<dbReference type="RefSeq" id="WP_238478831.1">
    <property type="nucleotide sequence ID" value="NZ_CP064786.1"/>
</dbReference>
<evidence type="ECO:0000313" key="3">
    <source>
        <dbReference type="Proteomes" id="UP000663586"/>
    </source>
</evidence>
<dbReference type="PANTHER" id="PTHR46018">
    <property type="entry name" value="ZINC PHOSPHODIESTERASE ELAC PROTEIN 1"/>
    <property type="match status" value="1"/>
</dbReference>
<dbReference type="AlphaFoldDB" id="A0A897MHV8"/>
<proteinExistence type="predicted"/>
<feature type="domain" description="Metallo-beta-lactamase" evidence="1">
    <location>
        <begin position="18"/>
        <end position="210"/>
    </location>
</feature>
<evidence type="ECO:0000313" key="2">
    <source>
        <dbReference type="EMBL" id="QSG01720.1"/>
    </source>
</evidence>
<dbReference type="InterPro" id="IPR001279">
    <property type="entry name" value="Metallo-B-lactamas"/>
</dbReference>
<protein>
    <submittedName>
        <fullName evidence="2">Metal-dependent hydrolase of the beta-lactamase superfamily</fullName>
    </submittedName>
</protein>
<sequence length="247" mass="26653">MNVTVLGTGAAHSTGDRYQTGILLESTDRTLLVDAGNGVFQRLAQIAHPAETIDTVLLTHLHLDHVADISSIVKARVLSENPELTVIGPPGTRATITQLLAVDDLRERADLNITEIEPGTHTIAGFDVRAVKADHSAYCLAYRFGDQFTFSGDTEASPDVARLADGCEVLLHDCAYRDSHPSPSNHPTPTSLGRTLRKEDVEIETVYLTHLYPDAADATEELRSTVASYVDASVQVPSDTDVLVSSH</sequence>
<organism evidence="2 3">
    <name type="scientific">Natranaeroarchaeum sulfidigenes</name>
    <dbReference type="NCBI Taxonomy" id="2784880"/>
    <lineage>
        <taxon>Archaea</taxon>
        <taxon>Methanobacteriati</taxon>
        <taxon>Methanobacteriota</taxon>
        <taxon>Stenosarchaea group</taxon>
        <taxon>Halobacteria</taxon>
        <taxon>Halobacteriales</taxon>
        <taxon>Natronoarchaeaceae</taxon>
        <taxon>Natranaeroarchaeum</taxon>
    </lineage>
</organism>
<accession>A0A897MHV8</accession>
<keyword evidence="3" id="KW-1185">Reference proteome</keyword>
<name>A0A897MHV8_9EURY</name>
<dbReference type="InterPro" id="IPR036866">
    <property type="entry name" value="RibonucZ/Hydroxyglut_hydro"/>
</dbReference>
<dbReference type="PANTHER" id="PTHR46018:SF3">
    <property type="entry name" value="ARYLSULFATASE"/>
    <property type="match status" value="1"/>
</dbReference>
<gene>
    <name evidence="2" type="primary">elaC</name>
    <name evidence="2" type="ORF">AArcS_0491</name>
</gene>
<reference evidence="2" key="1">
    <citation type="submission" date="2020-11" db="EMBL/GenBank/DDBJ databases">
        <title>Carbohydrate-dependent, anaerobic sulfur respiration: A novel catabolism in halophilic archaea.</title>
        <authorList>
            <person name="Sorokin D.Y."/>
            <person name="Messina E."/>
            <person name="Smedile F."/>
            <person name="La Cono V."/>
            <person name="Hallsworth J.E."/>
            <person name="Yakimov M.M."/>
        </authorList>
    </citation>
    <scope>NUCLEOTIDE SEQUENCE</scope>
    <source>
        <strain evidence="2">AArc-S</strain>
    </source>
</reference>
<evidence type="ECO:0000259" key="1">
    <source>
        <dbReference type="SMART" id="SM00849"/>
    </source>
</evidence>
<dbReference type="SMART" id="SM00849">
    <property type="entry name" value="Lactamase_B"/>
    <property type="match status" value="1"/>
</dbReference>
<dbReference type="KEGG" id="hara:AArcS_0491"/>
<dbReference type="Pfam" id="PF12706">
    <property type="entry name" value="Lactamase_B_2"/>
    <property type="match status" value="1"/>
</dbReference>
<dbReference type="EMBL" id="CP064786">
    <property type="protein sequence ID" value="QSG01720.1"/>
    <property type="molecule type" value="Genomic_DNA"/>
</dbReference>
<dbReference type="Proteomes" id="UP000663586">
    <property type="component" value="Chromosome"/>
</dbReference>